<evidence type="ECO:0000313" key="2">
    <source>
        <dbReference type="Proteomes" id="UP000076738"/>
    </source>
</evidence>
<accession>A0A167L611</accession>
<dbReference type="Proteomes" id="UP000076738">
    <property type="component" value="Unassembled WGS sequence"/>
</dbReference>
<dbReference type="AlphaFoldDB" id="A0A167L611"/>
<name>A0A167L611_CALVF</name>
<keyword evidence="2" id="KW-1185">Reference proteome</keyword>
<dbReference type="EMBL" id="KV417289">
    <property type="protein sequence ID" value="KZO95363.1"/>
    <property type="molecule type" value="Genomic_DNA"/>
</dbReference>
<protein>
    <submittedName>
        <fullName evidence="1">Uncharacterized protein</fullName>
    </submittedName>
</protein>
<gene>
    <name evidence="1" type="ORF">CALVIDRAFT_538149</name>
</gene>
<evidence type="ECO:0000313" key="1">
    <source>
        <dbReference type="EMBL" id="KZO95363.1"/>
    </source>
</evidence>
<reference evidence="1 2" key="1">
    <citation type="journal article" date="2016" name="Mol. Biol. Evol.">
        <title>Comparative Genomics of Early-Diverging Mushroom-Forming Fungi Provides Insights into the Origins of Lignocellulose Decay Capabilities.</title>
        <authorList>
            <person name="Nagy L.G."/>
            <person name="Riley R."/>
            <person name="Tritt A."/>
            <person name="Adam C."/>
            <person name="Daum C."/>
            <person name="Floudas D."/>
            <person name="Sun H."/>
            <person name="Yadav J.S."/>
            <person name="Pangilinan J."/>
            <person name="Larsson K.H."/>
            <person name="Matsuura K."/>
            <person name="Barry K."/>
            <person name="Labutti K."/>
            <person name="Kuo R."/>
            <person name="Ohm R.A."/>
            <person name="Bhattacharya S.S."/>
            <person name="Shirouzu T."/>
            <person name="Yoshinaga Y."/>
            <person name="Martin F.M."/>
            <person name="Grigoriev I.V."/>
            <person name="Hibbett D.S."/>
        </authorList>
    </citation>
    <scope>NUCLEOTIDE SEQUENCE [LARGE SCALE GENOMIC DNA]</scope>
    <source>
        <strain evidence="1 2">TUFC12733</strain>
    </source>
</reference>
<sequence length="232" mass="25807">MMQATKSRYATVQGCFEGQLRREADALNREDEKFSAYCREKCRLCKRSAPAPARVGASFPFPPFCAHHSFSQRHPREKSTTLPIHLTQAAIYSVQSTYHLYSSNWVSLVTARPRDRLSPSSSPLPQLTMTMIARNCSSAQSMMGLGGLLDRINTLRGTPLDPYDCLHRCLVLAAVPIRVGLLQLGLRLDIRLSGRCKASMLVDVEKRRHRLWKSTGYLGPITLGAIGTATTT</sequence>
<organism evidence="1 2">
    <name type="scientific">Calocera viscosa (strain TUFC12733)</name>
    <dbReference type="NCBI Taxonomy" id="1330018"/>
    <lineage>
        <taxon>Eukaryota</taxon>
        <taxon>Fungi</taxon>
        <taxon>Dikarya</taxon>
        <taxon>Basidiomycota</taxon>
        <taxon>Agaricomycotina</taxon>
        <taxon>Dacrymycetes</taxon>
        <taxon>Dacrymycetales</taxon>
        <taxon>Dacrymycetaceae</taxon>
        <taxon>Calocera</taxon>
    </lineage>
</organism>
<proteinExistence type="predicted"/>